<dbReference type="Pfam" id="PF20236">
    <property type="entry name" value="DUF6593"/>
    <property type="match status" value="1"/>
</dbReference>
<dbReference type="Proteomes" id="UP001221757">
    <property type="component" value="Unassembled WGS sequence"/>
</dbReference>
<name>A0AAD7DDI4_MYCRO</name>
<dbReference type="EMBL" id="JARKIE010000077">
    <property type="protein sequence ID" value="KAJ7688730.1"/>
    <property type="molecule type" value="Genomic_DNA"/>
</dbReference>
<accession>A0AAD7DDI4</accession>
<organism evidence="2 3">
    <name type="scientific">Mycena rosella</name>
    <name type="common">Pink bonnet</name>
    <name type="synonym">Agaricus rosellus</name>
    <dbReference type="NCBI Taxonomy" id="1033263"/>
    <lineage>
        <taxon>Eukaryota</taxon>
        <taxon>Fungi</taxon>
        <taxon>Dikarya</taxon>
        <taxon>Basidiomycota</taxon>
        <taxon>Agaricomycotina</taxon>
        <taxon>Agaricomycetes</taxon>
        <taxon>Agaricomycetidae</taxon>
        <taxon>Agaricales</taxon>
        <taxon>Marasmiineae</taxon>
        <taxon>Mycenaceae</taxon>
        <taxon>Mycena</taxon>
    </lineage>
</organism>
<dbReference type="AlphaFoldDB" id="A0AAD7DDI4"/>
<feature type="domain" description="DUF6593" evidence="1">
    <location>
        <begin position="22"/>
        <end position="169"/>
    </location>
</feature>
<gene>
    <name evidence="2" type="ORF">B0H17DRAFT_938024</name>
</gene>
<sequence length="182" mass="20181">MDSQPTLILAAPAHLLIFSADSRKNATILLGSAPAYIISKDPIDFCTELRAAGTGQALAQITWRDVLPDVITFPQINATEMHLRKWLQKAALPNGSLAHIMDTGYGQFILKTHPVHRLALFHEGDLQTPVAYWQSDATAPVALVIQARVCPDVQVHIIAAFIVREFKLRMRKKANQVVLINR</sequence>
<evidence type="ECO:0000259" key="1">
    <source>
        <dbReference type="Pfam" id="PF20236"/>
    </source>
</evidence>
<reference evidence="2" key="1">
    <citation type="submission" date="2023-03" db="EMBL/GenBank/DDBJ databases">
        <title>Massive genome expansion in bonnet fungi (Mycena s.s.) driven by repeated elements and novel gene families across ecological guilds.</title>
        <authorList>
            <consortium name="Lawrence Berkeley National Laboratory"/>
            <person name="Harder C.B."/>
            <person name="Miyauchi S."/>
            <person name="Viragh M."/>
            <person name="Kuo A."/>
            <person name="Thoen E."/>
            <person name="Andreopoulos B."/>
            <person name="Lu D."/>
            <person name="Skrede I."/>
            <person name="Drula E."/>
            <person name="Henrissat B."/>
            <person name="Morin E."/>
            <person name="Kohler A."/>
            <person name="Barry K."/>
            <person name="LaButti K."/>
            <person name="Morin E."/>
            <person name="Salamov A."/>
            <person name="Lipzen A."/>
            <person name="Mereny Z."/>
            <person name="Hegedus B."/>
            <person name="Baldrian P."/>
            <person name="Stursova M."/>
            <person name="Weitz H."/>
            <person name="Taylor A."/>
            <person name="Grigoriev I.V."/>
            <person name="Nagy L.G."/>
            <person name="Martin F."/>
            <person name="Kauserud H."/>
        </authorList>
    </citation>
    <scope>NUCLEOTIDE SEQUENCE</scope>
    <source>
        <strain evidence="2">CBHHK067</strain>
    </source>
</reference>
<comment type="caution">
    <text evidence="2">The sequence shown here is derived from an EMBL/GenBank/DDBJ whole genome shotgun (WGS) entry which is preliminary data.</text>
</comment>
<proteinExistence type="predicted"/>
<evidence type="ECO:0000313" key="3">
    <source>
        <dbReference type="Proteomes" id="UP001221757"/>
    </source>
</evidence>
<dbReference type="InterPro" id="IPR046528">
    <property type="entry name" value="DUF6593"/>
</dbReference>
<evidence type="ECO:0000313" key="2">
    <source>
        <dbReference type="EMBL" id="KAJ7688730.1"/>
    </source>
</evidence>
<keyword evidence="3" id="KW-1185">Reference proteome</keyword>
<protein>
    <recommendedName>
        <fullName evidence="1">DUF6593 domain-containing protein</fullName>
    </recommendedName>
</protein>